<gene>
    <name evidence="3" type="ORF">Bca52824_074524</name>
</gene>
<name>A0A8X7PPG6_BRACI</name>
<keyword evidence="2" id="KW-1133">Transmembrane helix</keyword>
<keyword evidence="2" id="KW-0472">Membrane</keyword>
<organism evidence="3 4">
    <name type="scientific">Brassica carinata</name>
    <name type="common">Ethiopian mustard</name>
    <name type="synonym">Abyssinian cabbage</name>
    <dbReference type="NCBI Taxonomy" id="52824"/>
    <lineage>
        <taxon>Eukaryota</taxon>
        <taxon>Viridiplantae</taxon>
        <taxon>Streptophyta</taxon>
        <taxon>Embryophyta</taxon>
        <taxon>Tracheophyta</taxon>
        <taxon>Spermatophyta</taxon>
        <taxon>Magnoliopsida</taxon>
        <taxon>eudicotyledons</taxon>
        <taxon>Gunneridae</taxon>
        <taxon>Pentapetalae</taxon>
        <taxon>rosids</taxon>
        <taxon>malvids</taxon>
        <taxon>Brassicales</taxon>
        <taxon>Brassicaceae</taxon>
        <taxon>Brassiceae</taxon>
        <taxon>Brassica</taxon>
    </lineage>
</organism>
<evidence type="ECO:0000313" key="3">
    <source>
        <dbReference type="EMBL" id="KAG2255230.1"/>
    </source>
</evidence>
<proteinExistence type="predicted"/>
<accession>A0A8X7PPG6</accession>
<dbReference type="EMBL" id="JAAMPC010000015">
    <property type="protein sequence ID" value="KAG2255230.1"/>
    <property type="molecule type" value="Genomic_DNA"/>
</dbReference>
<evidence type="ECO:0000256" key="2">
    <source>
        <dbReference type="SAM" id="Phobius"/>
    </source>
</evidence>
<comment type="caution">
    <text evidence="3">The sequence shown here is derived from an EMBL/GenBank/DDBJ whole genome shotgun (WGS) entry which is preliminary data.</text>
</comment>
<dbReference type="Proteomes" id="UP000886595">
    <property type="component" value="Unassembled WGS sequence"/>
</dbReference>
<dbReference type="InterPro" id="IPR034554">
    <property type="entry name" value="TOM6_plants"/>
</dbReference>
<sequence>MIDIIAVRIFSGAVPSSGLLYQEGSKALRFVQPGPALAADTGSDSESDDQNPIEAPTTVPESSSPKGKDVDLGDIEFSMDDSMLPGWDRTLLRRWEWFGEVPIRFDDFFADLPDAPPPTKESARPRVVAEGSRIINGPDKAVALKQLRTHVALFGGWVVVVRAVPYVLSYFSDSKDELKLDF</sequence>
<dbReference type="AlphaFoldDB" id="A0A8X7PPG6"/>
<dbReference type="PANTHER" id="PTHR35999:SF1">
    <property type="entry name" value="MITOCHONDRIAL IMPORT RECEPTOR SUBUNIT TOM6 HOMOLOG"/>
    <property type="match status" value="1"/>
</dbReference>
<reference evidence="3 4" key="1">
    <citation type="submission" date="2020-02" db="EMBL/GenBank/DDBJ databases">
        <authorList>
            <person name="Ma Q."/>
            <person name="Huang Y."/>
            <person name="Song X."/>
            <person name="Pei D."/>
        </authorList>
    </citation>
    <scope>NUCLEOTIDE SEQUENCE [LARGE SCALE GENOMIC DNA]</scope>
    <source>
        <strain evidence="3">Sxm20200214</strain>
        <tissue evidence="3">Leaf</tissue>
    </source>
</reference>
<protein>
    <submittedName>
        <fullName evidence="3">Uncharacterized protein</fullName>
    </submittedName>
</protein>
<keyword evidence="4" id="KW-1185">Reference proteome</keyword>
<feature type="transmembrane region" description="Helical" evidence="2">
    <location>
        <begin position="151"/>
        <end position="172"/>
    </location>
</feature>
<dbReference type="GO" id="GO:0005742">
    <property type="term" value="C:mitochondrial outer membrane translocase complex"/>
    <property type="evidence" value="ECO:0007669"/>
    <property type="project" value="InterPro"/>
</dbReference>
<dbReference type="PANTHER" id="PTHR35999">
    <property type="entry name" value="MITOCHONDRIAL IMPORT RECEPTOR SUBUNIT TOM6 HOMOLOG"/>
    <property type="match status" value="1"/>
</dbReference>
<keyword evidence="2" id="KW-0812">Transmembrane</keyword>
<dbReference type="OrthoDB" id="1912883at2759"/>
<evidence type="ECO:0000313" key="4">
    <source>
        <dbReference type="Proteomes" id="UP000886595"/>
    </source>
</evidence>
<feature type="region of interest" description="Disordered" evidence="1">
    <location>
        <begin position="35"/>
        <end position="70"/>
    </location>
</feature>
<evidence type="ECO:0000256" key="1">
    <source>
        <dbReference type="SAM" id="MobiDB-lite"/>
    </source>
</evidence>